<dbReference type="EMBL" id="FNQN01000015">
    <property type="protein sequence ID" value="SEA82589.1"/>
    <property type="molecule type" value="Genomic_DNA"/>
</dbReference>
<dbReference type="OrthoDB" id="5401168at2"/>
<accession>A0A1H4ECR6</accession>
<dbReference type="Proteomes" id="UP000199409">
    <property type="component" value="Unassembled WGS sequence"/>
</dbReference>
<dbReference type="STRING" id="37625.SAMN05660420_03319"/>
<gene>
    <name evidence="1" type="ORF">SAMN05660420_03319</name>
</gene>
<protein>
    <submittedName>
        <fullName evidence="1">Uncharacterized protein</fullName>
    </submittedName>
</protein>
<evidence type="ECO:0000313" key="2">
    <source>
        <dbReference type="Proteomes" id="UP000199409"/>
    </source>
</evidence>
<reference evidence="1 2" key="1">
    <citation type="submission" date="2016-10" db="EMBL/GenBank/DDBJ databases">
        <authorList>
            <person name="de Groot N.N."/>
        </authorList>
    </citation>
    <scope>NUCLEOTIDE SEQUENCE [LARGE SCALE GENOMIC DNA]</scope>
    <source>
        <strain evidence="1 2">DSM 7343</strain>
    </source>
</reference>
<dbReference type="RefSeq" id="WP_092350909.1">
    <property type="nucleotide sequence ID" value="NZ_FNQN01000015.1"/>
</dbReference>
<organism evidence="1 2">
    <name type="scientific">Desulfuromusa kysingii</name>
    <dbReference type="NCBI Taxonomy" id="37625"/>
    <lineage>
        <taxon>Bacteria</taxon>
        <taxon>Pseudomonadati</taxon>
        <taxon>Thermodesulfobacteriota</taxon>
        <taxon>Desulfuromonadia</taxon>
        <taxon>Desulfuromonadales</taxon>
        <taxon>Geopsychrobacteraceae</taxon>
        <taxon>Desulfuromusa</taxon>
    </lineage>
</organism>
<sequence>MANRLNLPAGIRRWQDGDGKSQPFEGYDYSLLEDCDSAYRFTAVADVGKIETLFNHFSRFLSDESFFILEYYPDETIALRSSREEPRLIPSVYYSPYLATPSILKTITPYLSRMIHDGFVGFGIANNRMGLEFFYSEEKVLSFFTDNHLRLSHLFCQYQIPYHNALVLPADYGHDHLSLLALPAEQLPESLLCVNNRDLDASLFCRELIEQLDMYQVEEGLSFFLTRKEQEQIEALIKSELPGHDLAEVEFGGLLLDWSDFVTECEHTFDGDLWEYRQGLVIRDAIQLVIEMAPKALADKIMSIISEPDMAFKKILIDRRKRLDPPTDITLTKNRFWYHGMVRNQGSDLRRDLIRHGWFKG</sequence>
<name>A0A1H4ECR6_9BACT</name>
<proteinExistence type="predicted"/>
<keyword evidence="2" id="KW-1185">Reference proteome</keyword>
<evidence type="ECO:0000313" key="1">
    <source>
        <dbReference type="EMBL" id="SEA82589.1"/>
    </source>
</evidence>
<dbReference type="AlphaFoldDB" id="A0A1H4ECR6"/>